<dbReference type="EC" id="5.4.99.-" evidence="7"/>
<keyword evidence="4 7" id="KW-0413">Isomerase</keyword>
<dbReference type="GO" id="GO:0003723">
    <property type="term" value="F:RNA binding"/>
    <property type="evidence" value="ECO:0007669"/>
    <property type="project" value="UniProtKB-KW"/>
</dbReference>
<dbReference type="InterPro" id="IPR006225">
    <property type="entry name" value="PsdUridine_synth_RluC/D"/>
</dbReference>
<dbReference type="InterPro" id="IPR006145">
    <property type="entry name" value="PsdUridine_synth_RsuA/RluA"/>
</dbReference>
<keyword evidence="10" id="KW-1185">Reference proteome</keyword>
<dbReference type="SMART" id="SM00363">
    <property type="entry name" value="S4"/>
    <property type="match status" value="1"/>
</dbReference>
<evidence type="ECO:0000256" key="5">
    <source>
        <dbReference type="PIRSR" id="PIRSR606225-1"/>
    </source>
</evidence>
<dbReference type="InterPro" id="IPR002942">
    <property type="entry name" value="S4_RNA-bd"/>
</dbReference>
<evidence type="ECO:0000256" key="6">
    <source>
        <dbReference type="PROSITE-ProRule" id="PRU00182"/>
    </source>
</evidence>
<dbReference type="InterPro" id="IPR020103">
    <property type="entry name" value="PsdUridine_synth_cat_dom_sf"/>
</dbReference>
<keyword evidence="3 6" id="KW-0694">RNA-binding</keyword>
<comment type="function">
    <text evidence="7">Responsible for synthesis of pseudouridine from uracil.</text>
</comment>
<reference evidence="9 10" key="1">
    <citation type="submission" date="2017-10" db="EMBL/GenBank/DDBJ databases">
        <title>Resolving the taxonomy of Roseburia spp., Eubacterium rectale and Agathobacter spp. through phylogenomic analysis.</title>
        <authorList>
            <person name="Sheridan P.O."/>
            <person name="Walker A.W."/>
            <person name="Duncan S.H."/>
            <person name="Scott K.P."/>
            <person name="Toole P.W.O."/>
            <person name="Luis P."/>
            <person name="Flint H.J."/>
        </authorList>
    </citation>
    <scope>NUCLEOTIDE SEQUENCE [LARGE SCALE GENOMIC DNA]</scope>
    <source>
        <strain evidence="9 10">JK623</strain>
    </source>
</reference>
<dbReference type="CDD" id="cd00165">
    <property type="entry name" value="S4"/>
    <property type="match status" value="1"/>
</dbReference>
<name>A0A2G3E5N2_9FIRM</name>
<dbReference type="NCBIfam" id="TIGR00005">
    <property type="entry name" value="rluA_subfam"/>
    <property type="match status" value="1"/>
</dbReference>
<dbReference type="InterPro" id="IPR036986">
    <property type="entry name" value="S4_RNA-bd_sf"/>
</dbReference>
<evidence type="ECO:0000313" key="10">
    <source>
        <dbReference type="Proteomes" id="UP000224563"/>
    </source>
</evidence>
<evidence type="ECO:0000256" key="2">
    <source>
        <dbReference type="ARBA" id="ARBA00010876"/>
    </source>
</evidence>
<dbReference type="GO" id="GO:0000455">
    <property type="term" value="P:enzyme-directed rRNA pseudouridine synthesis"/>
    <property type="evidence" value="ECO:0007669"/>
    <property type="project" value="TreeGrafter"/>
</dbReference>
<dbReference type="SUPFAM" id="SSF55174">
    <property type="entry name" value="Alpha-L RNA-binding motif"/>
    <property type="match status" value="1"/>
</dbReference>
<comment type="caution">
    <text evidence="9">The sequence shown here is derived from an EMBL/GenBank/DDBJ whole genome shotgun (WGS) entry which is preliminary data.</text>
</comment>
<dbReference type="Gene3D" id="3.30.2350.10">
    <property type="entry name" value="Pseudouridine synthase"/>
    <property type="match status" value="1"/>
</dbReference>
<evidence type="ECO:0000256" key="7">
    <source>
        <dbReference type="RuleBase" id="RU362028"/>
    </source>
</evidence>
<sequence length="309" mass="35058">MNLETFEVRPDDENERIDKYITVLYPEKSRSFFQKLIKSGKIKVNDTAVKANYIVKTDDIIEIEFPDNEEANIKPENIPLEILYEDDDVLVVNKPKGMVVHPSIGHYSGTLVNAIMYHCKDSLSGINGEIRPGIVHRIDMNTTGSLIVCKNDFAHINIAQQIKVHSVNRIYEGIVCGNLKEETGTIHAPIGRNPKDRMKMAINEKNGKDAITHYELIQNYKNYAYVRFKLETGRTHQIRVHMASIGHPLLGDDIYGSGHGYGNQFKHLEGQTLHAKTIGFVHPVTGEYIEISAPLPDYFKEILKKLESM</sequence>
<dbReference type="CDD" id="cd02869">
    <property type="entry name" value="PseudoU_synth_RluA_like"/>
    <property type="match status" value="1"/>
</dbReference>
<dbReference type="PANTHER" id="PTHR21600:SF44">
    <property type="entry name" value="RIBOSOMAL LARGE SUBUNIT PSEUDOURIDINE SYNTHASE D"/>
    <property type="match status" value="1"/>
</dbReference>
<comment type="similarity">
    <text evidence="2 7">Belongs to the pseudouridine synthase RluA family.</text>
</comment>
<dbReference type="EMBL" id="PDYG01000006">
    <property type="protein sequence ID" value="PHU38586.1"/>
    <property type="molecule type" value="Genomic_DNA"/>
</dbReference>
<evidence type="ECO:0000256" key="4">
    <source>
        <dbReference type="ARBA" id="ARBA00023235"/>
    </source>
</evidence>
<dbReference type="PANTHER" id="PTHR21600">
    <property type="entry name" value="MITOCHONDRIAL RNA PSEUDOURIDINE SYNTHASE"/>
    <property type="match status" value="1"/>
</dbReference>
<evidence type="ECO:0000313" key="9">
    <source>
        <dbReference type="EMBL" id="PHU38586.1"/>
    </source>
</evidence>
<reference evidence="9 10" key="2">
    <citation type="submission" date="2017-10" db="EMBL/GenBank/DDBJ databases">
        <authorList>
            <person name="Banno H."/>
            <person name="Chua N.-H."/>
        </authorList>
    </citation>
    <scope>NUCLEOTIDE SEQUENCE [LARGE SCALE GENOMIC DNA]</scope>
    <source>
        <strain evidence="9 10">JK623</strain>
    </source>
</reference>
<dbReference type="GO" id="GO:0120159">
    <property type="term" value="F:rRNA pseudouridine synthase activity"/>
    <property type="evidence" value="ECO:0007669"/>
    <property type="project" value="UniProtKB-ARBA"/>
</dbReference>
<evidence type="ECO:0000256" key="3">
    <source>
        <dbReference type="ARBA" id="ARBA00022884"/>
    </source>
</evidence>
<dbReference type="Proteomes" id="UP000224563">
    <property type="component" value="Unassembled WGS sequence"/>
</dbReference>
<dbReference type="InterPro" id="IPR050188">
    <property type="entry name" value="RluA_PseudoU_synthase"/>
</dbReference>
<evidence type="ECO:0000259" key="8">
    <source>
        <dbReference type="SMART" id="SM00363"/>
    </source>
</evidence>
<dbReference type="RefSeq" id="WP_099385488.1">
    <property type="nucleotide sequence ID" value="NZ_JANSWH010000099.1"/>
</dbReference>
<dbReference type="Pfam" id="PF00849">
    <property type="entry name" value="PseudoU_synth_2"/>
    <property type="match status" value="1"/>
</dbReference>
<dbReference type="Gene3D" id="3.10.290.10">
    <property type="entry name" value="RNA-binding S4 domain"/>
    <property type="match status" value="1"/>
</dbReference>
<accession>A0A2G3E5N2</accession>
<dbReference type="Pfam" id="PF01479">
    <property type="entry name" value="S4"/>
    <property type="match status" value="1"/>
</dbReference>
<feature type="active site" evidence="5">
    <location>
        <position position="139"/>
    </location>
</feature>
<comment type="catalytic activity">
    <reaction evidence="1 7">
        <text>a uridine in RNA = a pseudouridine in RNA</text>
        <dbReference type="Rhea" id="RHEA:48348"/>
        <dbReference type="Rhea" id="RHEA-COMP:12068"/>
        <dbReference type="Rhea" id="RHEA-COMP:12069"/>
        <dbReference type="ChEBI" id="CHEBI:65314"/>
        <dbReference type="ChEBI" id="CHEBI:65315"/>
    </reaction>
</comment>
<gene>
    <name evidence="9" type="ORF">CSX02_02360</name>
</gene>
<evidence type="ECO:0000256" key="1">
    <source>
        <dbReference type="ARBA" id="ARBA00000073"/>
    </source>
</evidence>
<proteinExistence type="inferred from homology"/>
<dbReference type="AlphaFoldDB" id="A0A2G3E5N2"/>
<feature type="domain" description="RNA-binding S4" evidence="8">
    <location>
        <begin position="15"/>
        <end position="79"/>
    </location>
</feature>
<protein>
    <recommendedName>
        <fullName evidence="7">Pseudouridine synthase</fullName>
        <ecNumber evidence="7">5.4.99.-</ecNumber>
    </recommendedName>
</protein>
<organism evidence="9 10">
    <name type="scientific">Agathobacter ruminis</name>
    <dbReference type="NCBI Taxonomy" id="1712665"/>
    <lineage>
        <taxon>Bacteria</taxon>
        <taxon>Bacillati</taxon>
        <taxon>Bacillota</taxon>
        <taxon>Clostridia</taxon>
        <taxon>Lachnospirales</taxon>
        <taxon>Lachnospiraceae</taxon>
        <taxon>Agathobacter</taxon>
    </lineage>
</organism>
<dbReference type="SUPFAM" id="SSF55120">
    <property type="entry name" value="Pseudouridine synthase"/>
    <property type="match status" value="1"/>
</dbReference>
<dbReference type="PROSITE" id="PS50889">
    <property type="entry name" value="S4"/>
    <property type="match status" value="1"/>
</dbReference>
<dbReference type="FunFam" id="3.30.2350.10:FF:000006">
    <property type="entry name" value="Pseudouridine synthase"/>
    <property type="match status" value="1"/>
</dbReference>